<dbReference type="EnsemblMetazoa" id="Aqu2.1.42897_001">
    <property type="protein sequence ID" value="Aqu2.1.42897_001"/>
    <property type="gene ID" value="Aqu2.1.42897"/>
</dbReference>
<keyword evidence="1" id="KW-0812">Transmembrane</keyword>
<reference evidence="2" key="1">
    <citation type="submission" date="2017-05" db="UniProtKB">
        <authorList>
            <consortium name="EnsemblMetazoa"/>
        </authorList>
    </citation>
    <scope>IDENTIFICATION</scope>
</reference>
<dbReference type="InParanoid" id="A0A1X7VS16"/>
<name>A0A1X7VS16_AMPQE</name>
<organism evidence="2">
    <name type="scientific">Amphimedon queenslandica</name>
    <name type="common">Sponge</name>
    <dbReference type="NCBI Taxonomy" id="400682"/>
    <lineage>
        <taxon>Eukaryota</taxon>
        <taxon>Metazoa</taxon>
        <taxon>Porifera</taxon>
        <taxon>Demospongiae</taxon>
        <taxon>Heteroscleromorpha</taxon>
        <taxon>Haplosclerida</taxon>
        <taxon>Niphatidae</taxon>
        <taxon>Amphimedon</taxon>
    </lineage>
</organism>
<keyword evidence="1" id="KW-0472">Membrane</keyword>
<keyword evidence="1" id="KW-1133">Transmembrane helix</keyword>
<sequence length="64" mass="7088">MAYVGLSCVHTLNGLNLLSFILSLLKLVIHALMKLTARKVNFKDLPQIKTNKGKKSDSSDWCNG</sequence>
<accession>A0A1X7VS16</accession>
<evidence type="ECO:0000256" key="1">
    <source>
        <dbReference type="SAM" id="Phobius"/>
    </source>
</evidence>
<proteinExistence type="predicted"/>
<evidence type="ECO:0000313" key="2">
    <source>
        <dbReference type="EnsemblMetazoa" id="Aqu2.1.42897_001"/>
    </source>
</evidence>
<protein>
    <submittedName>
        <fullName evidence="2">Uncharacterized protein</fullName>
    </submittedName>
</protein>
<feature type="transmembrane region" description="Helical" evidence="1">
    <location>
        <begin position="12"/>
        <end position="33"/>
    </location>
</feature>
<dbReference type="AlphaFoldDB" id="A0A1X7VS16"/>